<dbReference type="PANTHER" id="PTHR45138">
    <property type="entry name" value="REGULATORY COMPONENTS OF SENSORY TRANSDUCTION SYSTEM"/>
    <property type="match status" value="1"/>
</dbReference>
<dbReference type="RefSeq" id="WP_239369196.1">
    <property type="nucleotide sequence ID" value="NZ_JAKREW010000028.1"/>
</dbReference>
<dbReference type="EC" id="2.7.7.65" evidence="1"/>
<feature type="transmembrane region" description="Helical" evidence="3">
    <location>
        <begin position="20"/>
        <end position="39"/>
    </location>
</feature>
<gene>
    <name evidence="5" type="ORF">L4923_22160</name>
</gene>
<dbReference type="SUPFAM" id="SSF55073">
    <property type="entry name" value="Nucleotide cyclase"/>
    <property type="match status" value="1"/>
</dbReference>
<evidence type="ECO:0000256" key="3">
    <source>
        <dbReference type="SAM" id="Phobius"/>
    </source>
</evidence>
<organism evidence="5 6">
    <name type="scientific">Mesorhizobium retamae</name>
    <dbReference type="NCBI Taxonomy" id="2912854"/>
    <lineage>
        <taxon>Bacteria</taxon>
        <taxon>Pseudomonadati</taxon>
        <taxon>Pseudomonadota</taxon>
        <taxon>Alphaproteobacteria</taxon>
        <taxon>Hyphomicrobiales</taxon>
        <taxon>Phyllobacteriaceae</taxon>
        <taxon>Mesorhizobium</taxon>
    </lineage>
</organism>
<protein>
    <recommendedName>
        <fullName evidence="1">diguanylate cyclase</fullName>
        <ecNumber evidence="1">2.7.7.65</ecNumber>
    </recommendedName>
</protein>
<reference evidence="5 6" key="1">
    <citation type="submission" date="2022-02" db="EMBL/GenBank/DDBJ databases">
        <title>Draft genome sequence of Mezorhizobium retamae strain IRAMC:0171 isolated from Retama raetam nodules.</title>
        <authorList>
            <person name="Bengaied R."/>
            <person name="Sbissi I."/>
            <person name="Huber K."/>
            <person name="Ghodbane F."/>
            <person name="Nouioui I."/>
            <person name="Tarhouni M."/>
            <person name="Gtari M."/>
        </authorList>
    </citation>
    <scope>NUCLEOTIDE SEQUENCE [LARGE SCALE GENOMIC DNA]</scope>
    <source>
        <strain evidence="5 6">IRAMC:0171</strain>
    </source>
</reference>
<dbReference type="PANTHER" id="PTHR45138:SF9">
    <property type="entry name" value="DIGUANYLATE CYCLASE DGCM-RELATED"/>
    <property type="match status" value="1"/>
</dbReference>
<dbReference type="EMBL" id="JAKREW010000028">
    <property type="protein sequence ID" value="MCG7507746.1"/>
    <property type="molecule type" value="Genomic_DNA"/>
</dbReference>
<evidence type="ECO:0000259" key="4">
    <source>
        <dbReference type="PROSITE" id="PS50887"/>
    </source>
</evidence>
<dbReference type="Gene3D" id="3.30.70.270">
    <property type="match status" value="1"/>
</dbReference>
<name>A0ABS9QK01_9HYPH</name>
<evidence type="ECO:0000256" key="2">
    <source>
        <dbReference type="ARBA" id="ARBA00034247"/>
    </source>
</evidence>
<keyword evidence="6" id="KW-1185">Reference proteome</keyword>
<dbReference type="NCBIfam" id="TIGR00254">
    <property type="entry name" value="GGDEF"/>
    <property type="match status" value="1"/>
</dbReference>
<accession>A0ABS9QK01</accession>
<keyword evidence="3" id="KW-0472">Membrane</keyword>
<dbReference type="PROSITE" id="PS50887">
    <property type="entry name" value="GGDEF"/>
    <property type="match status" value="1"/>
</dbReference>
<evidence type="ECO:0000256" key="1">
    <source>
        <dbReference type="ARBA" id="ARBA00012528"/>
    </source>
</evidence>
<evidence type="ECO:0000313" key="5">
    <source>
        <dbReference type="EMBL" id="MCG7507746.1"/>
    </source>
</evidence>
<dbReference type="InterPro" id="IPR029787">
    <property type="entry name" value="Nucleotide_cyclase"/>
</dbReference>
<feature type="domain" description="GGDEF" evidence="4">
    <location>
        <begin position="118"/>
        <end position="252"/>
    </location>
</feature>
<dbReference type="InterPro" id="IPR050469">
    <property type="entry name" value="Diguanylate_Cyclase"/>
</dbReference>
<proteinExistence type="predicted"/>
<dbReference type="Pfam" id="PF00990">
    <property type="entry name" value="GGDEF"/>
    <property type="match status" value="1"/>
</dbReference>
<dbReference type="InterPro" id="IPR043128">
    <property type="entry name" value="Rev_trsase/Diguanyl_cyclase"/>
</dbReference>
<comment type="catalytic activity">
    <reaction evidence="2">
        <text>2 GTP = 3',3'-c-di-GMP + 2 diphosphate</text>
        <dbReference type="Rhea" id="RHEA:24898"/>
        <dbReference type="ChEBI" id="CHEBI:33019"/>
        <dbReference type="ChEBI" id="CHEBI:37565"/>
        <dbReference type="ChEBI" id="CHEBI:58805"/>
        <dbReference type="EC" id="2.7.7.65"/>
    </reaction>
</comment>
<keyword evidence="3" id="KW-1133">Transmembrane helix</keyword>
<keyword evidence="3" id="KW-0812">Transmembrane</keyword>
<evidence type="ECO:0000313" key="6">
    <source>
        <dbReference type="Proteomes" id="UP001201701"/>
    </source>
</evidence>
<dbReference type="Proteomes" id="UP001201701">
    <property type="component" value="Unassembled WGS sequence"/>
</dbReference>
<comment type="caution">
    <text evidence="5">The sequence shown here is derived from an EMBL/GenBank/DDBJ whole genome shotgun (WGS) entry which is preliminary data.</text>
</comment>
<sequence>MANEDPKSRYPVDWRPVAKLVLIGTAICIGVSAIFSYLLLFGSFSSFQRTVITSLAIPIVIGVPVFTLLSLKMEEIRRLRKELTHSASHDRTTDLYHADVFSSLVDRRVRAPMGKTRPQGALLVVDAGQLRSTAEQYGFEWANEALRSIATTIRSSVRKEDFVGRLGETEFGVFLHHASEEDALEVGERIRGEVGKVYFAPQGKAIELAVQVGGISFEDATTVTELLRIADKQLDSARRQSSGLEIKKLIADS</sequence>
<dbReference type="SMART" id="SM00267">
    <property type="entry name" value="GGDEF"/>
    <property type="match status" value="1"/>
</dbReference>
<feature type="transmembrane region" description="Helical" evidence="3">
    <location>
        <begin position="51"/>
        <end position="71"/>
    </location>
</feature>
<dbReference type="CDD" id="cd01949">
    <property type="entry name" value="GGDEF"/>
    <property type="match status" value="1"/>
</dbReference>
<dbReference type="InterPro" id="IPR000160">
    <property type="entry name" value="GGDEF_dom"/>
</dbReference>